<evidence type="ECO:0000313" key="2">
    <source>
        <dbReference type="Proteomes" id="UP000245609"/>
    </source>
</evidence>
<name>A0A2T9ZAX4_9FUNG</name>
<proteinExistence type="predicted"/>
<gene>
    <name evidence="1" type="ORF">BB560_003810</name>
</gene>
<reference evidence="1 2" key="1">
    <citation type="journal article" date="2018" name="MBio">
        <title>Comparative Genomics Reveals the Core Gene Toolbox for the Fungus-Insect Symbiosis.</title>
        <authorList>
            <person name="Wang Y."/>
            <person name="Stata M."/>
            <person name="Wang W."/>
            <person name="Stajich J.E."/>
            <person name="White M.M."/>
            <person name="Moncalvo J.M."/>
        </authorList>
    </citation>
    <scope>NUCLEOTIDE SEQUENCE [LARGE SCALE GENOMIC DNA]</scope>
    <source>
        <strain evidence="1 2">SC-DP-2</strain>
    </source>
</reference>
<organism evidence="1 2">
    <name type="scientific">Smittium megazygosporum</name>
    <dbReference type="NCBI Taxonomy" id="133381"/>
    <lineage>
        <taxon>Eukaryota</taxon>
        <taxon>Fungi</taxon>
        <taxon>Fungi incertae sedis</taxon>
        <taxon>Zoopagomycota</taxon>
        <taxon>Kickxellomycotina</taxon>
        <taxon>Harpellomycetes</taxon>
        <taxon>Harpellales</taxon>
        <taxon>Legeriomycetaceae</taxon>
        <taxon>Smittium</taxon>
    </lineage>
</organism>
<comment type="caution">
    <text evidence="1">The sequence shown here is derived from an EMBL/GenBank/DDBJ whole genome shotgun (WGS) entry which is preliminary data.</text>
</comment>
<sequence length="333" mass="38468">MSWKELDNSGVSDLEQYTAFLSKFSSNETITSILDGNYEGEDKSIIEEKLSADMSTIGVIFDSKSQLLNSQRYRAMRIRAHLEKYFLNECIKTDNDWSHLLELLLDKESLSEYQKQETELLGKIEKNKTGQDSQKEANQENQIPGKQRIASLRPFCLYSVDAEYVYGEKLEGLPKDPVQFVKLAFYHELDCIYEDDDFESSFGEIQTLSNKNQPENVLEIAQGKTKILKQQTQELDQTLESFVEQNTQNDLVLDEFPYESNEILNLPITNGFKLLGPYELKFKELFSKHCGISDFDKFECYSVPGRHYIVCWIDSFGIYGLRLIENLSISFNS</sequence>
<evidence type="ECO:0000313" key="1">
    <source>
        <dbReference type="EMBL" id="PVV01759.1"/>
    </source>
</evidence>
<dbReference type="EMBL" id="MBFS01000826">
    <property type="protein sequence ID" value="PVV01759.1"/>
    <property type="molecule type" value="Genomic_DNA"/>
</dbReference>
<dbReference type="AlphaFoldDB" id="A0A2T9ZAX4"/>
<keyword evidence="2" id="KW-1185">Reference proteome</keyword>
<dbReference type="Proteomes" id="UP000245609">
    <property type="component" value="Unassembled WGS sequence"/>
</dbReference>
<protein>
    <submittedName>
        <fullName evidence="1">Uncharacterized protein</fullName>
    </submittedName>
</protein>
<accession>A0A2T9ZAX4</accession>
<dbReference type="OrthoDB" id="5593032at2759"/>